<sequence length="76" mass="8451">MLKMRWCSVHLVNMLTYPSIYNVFGLNYEIFQQLKNESITSSAMPSSLGLAEVHGLQLGPGPNCGWSINISLSFKS</sequence>
<dbReference type="EMBL" id="CM010716">
    <property type="protein sequence ID" value="RZC51812.1"/>
    <property type="molecule type" value="Genomic_DNA"/>
</dbReference>
<gene>
    <name evidence="1" type="ORF">C5167_020240</name>
</gene>
<dbReference type="Gramene" id="RZC51812">
    <property type="protein sequence ID" value="RZC51812"/>
    <property type="gene ID" value="C5167_020240"/>
</dbReference>
<dbReference type="AlphaFoldDB" id="A0A4Y7IVT0"/>
<organism evidence="1 2">
    <name type="scientific">Papaver somniferum</name>
    <name type="common">Opium poppy</name>
    <dbReference type="NCBI Taxonomy" id="3469"/>
    <lineage>
        <taxon>Eukaryota</taxon>
        <taxon>Viridiplantae</taxon>
        <taxon>Streptophyta</taxon>
        <taxon>Embryophyta</taxon>
        <taxon>Tracheophyta</taxon>
        <taxon>Spermatophyta</taxon>
        <taxon>Magnoliopsida</taxon>
        <taxon>Ranunculales</taxon>
        <taxon>Papaveraceae</taxon>
        <taxon>Papaveroideae</taxon>
        <taxon>Papaver</taxon>
    </lineage>
</organism>
<protein>
    <submittedName>
        <fullName evidence="1">Uncharacterized protein</fullName>
    </submittedName>
</protein>
<evidence type="ECO:0000313" key="1">
    <source>
        <dbReference type="EMBL" id="RZC51812.1"/>
    </source>
</evidence>
<proteinExistence type="predicted"/>
<reference evidence="1 2" key="1">
    <citation type="journal article" date="2018" name="Science">
        <title>The opium poppy genome and morphinan production.</title>
        <authorList>
            <person name="Guo L."/>
            <person name="Winzer T."/>
            <person name="Yang X."/>
            <person name="Li Y."/>
            <person name="Ning Z."/>
            <person name="He Z."/>
            <person name="Teodor R."/>
            <person name="Lu Y."/>
            <person name="Bowser T.A."/>
            <person name="Graham I.A."/>
            <person name="Ye K."/>
        </authorList>
    </citation>
    <scope>NUCLEOTIDE SEQUENCE [LARGE SCALE GENOMIC DNA]</scope>
    <source>
        <strain evidence="2">cv. HN1</strain>
        <tissue evidence="1">Leaves</tissue>
    </source>
</reference>
<name>A0A4Y7IVT0_PAPSO</name>
<evidence type="ECO:0000313" key="2">
    <source>
        <dbReference type="Proteomes" id="UP000316621"/>
    </source>
</evidence>
<keyword evidence="2" id="KW-1185">Reference proteome</keyword>
<dbReference type="Proteomes" id="UP000316621">
    <property type="component" value="Chromosome 2"/>
</dbReference>
<accession>A0A4Y7IVT0</accession>